<evidence type="ECO:0000313" key="2">
    <source>
        <dbReference type="Proteomes" id="UP000003688"/>
    </source>
</evidence>
<dbReference type="Proteomes" id="UP000003688">
    <property type="component" value="Unassembled WGS sequence"/>
</dbReference>
<comment type="caution">
    <text evidence="1">The sequence shown here is derived from an EMBL/GenBank/DDBJ whole genome shotgun (WGS) entry which is preliminary data.</text>
</comment>
<reference evidence="1 2" key="1">
    <citation type="journal article" date="2011" name="J. Bacteriol.">
        <title>Genome sequence of 'Pedosphaera parvula' Ellin514, an aerobic Verrucomicrobial isolate from pasture soil.</title>
        <authorList>
            <person name="Kant R."/>
            <person name="van Passel M.W."/>
            <person name="Sangwan P."/>
            <person name="Palva A."/>
            <person name="Lucas S."/>
            <person name="Copeland A."/>
            <person name="Lapidus A."/>
            <person name="Glavina Del Rio T."/>
            <person name="Dalin E."/>
            <person name="Tice H."/>
            <person name="Bruce D."/>
            <person name="Goodwin L."/>
            <person name="Pitluck S."/>
            <person name="Chertkov O."/>
            <person name="Larimer F.W."/>
            <person name="Land M.L."/>
            <person name="Hauser L."/>
            <person name="Brettin T.S."/>
            <person name="Detter J.C."/>
            <person name="Han S."/>
            <person name="de Vos W.M."/>
            <person name="Janssen P.H."/>
            <person name="Smidt H."/>
        </authorList>
    </citation>
    <scope>NUCLEOTIDE SEQUENCE [LARGE SCALE GENOMIC DNA]</scope>
    <source>
        <strain evidence="1 2">Ellin514</strain>
    </source>
</reference>
<dbReference type="EMBL" id="ABOX02000001">
    <property type="protein sequence ID" value="EEF63454.1"/>
    <property type="molecule type" value="Genomic_DNA"/>
</dbReference>
<accession>B9XAB3</accession>
<gene>
    <name evidence="1" type="ORF">Cflav_PD6089</name>
</gene>
<name>B9XAB3_PEDPL</name>
<sequence precursor="true">MLNLLLYLAARFCTEMDKESVVGTRFSYIFNSQTL</sequence>
<keyword evidence="2" id="KW-1185">Reference proteome</keyword>
<proteinExistence type="predicted"/>
<protein>
    <submittedName>
        <fullName evidence="1">Uncharacterized protein</fullName>
    </submittedName>
</protein>
<evidence type="ECO:0000313" key="1">
    <source>
        <dbReference type="EMBL" id="EEF63454.1"/>
    </source>
</evidence>
<organism evidence="1 2">
    <name type="scientific">Pedosphaera parvula (strain Ellin514)</name>
    <dbReference type="NCBI Taxonomy" id="320771"/>
    <lineage>
        <taxon>Bacteria</taxon>
        <taxon>Pseudomonadati</taxon>
        <taxon>Verrucomicrobiota</taxon>
        <taxon>Pedosphaerae</taxon>
        <taxon>Pedosphaerales</taxon>
        <taxon>Pedosphaeraceae</taxon>
        <taxon>Pedosphaera</taxon>
    </lineage>
</organism>
<dbReference type="AlphaFoldDB" id="B9XAB3"/>